<dbReference type="Gene3D" id="3.40.190.290">
    <property type="match status" value="1"/>
</dbReference>
<comment type="similarity">
    <text evidence="1">Belongs to the LysR transcriptional regulatory family.</text>
</comment>
<keyword evidence="8" id="KW-1185">Reference proteome</keyword>
<evidence type="ECO:0000256" key="2">
    <source>
        <dbReference type="ARBA" id="ARBA00023015"/>
    </source>
</evidence>
<dbReference type="Pfam" id="PF03466">
    <property type="entry name" value="LysR_substrate"/>
    <property type="match status" value="1"/>
</dbReference>
<feature type="compositionally biased region" description="Basic and acidic residues" evidence="5">
    <location>
        <begin position="10"/>
        <end position="19"/>
    </location>
</feature>
<feature type="domain" description="LysR substrate-binding" evidence="6">
    <location>
        <begin position="87"/>
        <end position="209"/>
    </location>
</feature>
<dbReference type="EMBL" id="SMKU01000022">
    <property type="protein sequence ID" value="TDD94133.1"/>
    <property type="molecule type" value="Genomic_DNA"/>
</dbReference>
<dbReference type="PANTHER" id="PTHR30346">
    <property type="entry name" value="TRANSCRIPTIONAL DUAL REGULATOR HCAR-RELATED"/>
    <property type="match status" value="1"/>
</dbReference>
<dbReference type="OrthoDB" id="4131546at2"/>
<dbReference type="GO" id="GO:0003677">
    <property type="term" value="F:DNA binding"/>
    <property type="evidence" value="ECO:0007669"/>
    <property type="project" value="UniProtKB-KW"/>
</dbReference>
<dbReference type="GO" id="GO:0032993">
    <property type="term" value="C:protein-DNA complex"/>
    <property type="evidence" value="ECO:0007669"/>
    <property type="project" value="TreeGrafter"/>
</dbReference>
<evidence type="ECO:0000259" key="6">
    <source>
        <dbReference type="Pfam" id="PF03466"/>
    </source>
</evidence>
<feature type="compositionally biased region" description="Basic and acidic residues" evidence="5">
    <location>
        <begin position="37"/>
        <end position="46"/>
    </location>
</feature>
<dbReference type="AlphaFoldDB" id="A0A4R5C7N4"/>
<keyword evidence="2" id="KW-0805">Transcription regulation</keyword>
<gene>
    <name evidence="7" type="ORF">E1298_07420</name>
</gene>
<proteinExistence type="inferred from homology"/>
<evidence type="ECO:0000256" key="4">
    <source>
        <dbReference type="ARBA" id="ARBA00023163"/>
    </source>
</evidence>
<keyword evidence="3" id="KW-0238">DNA-binding</keyword>
<evidence type="ECO:0000256" key="3">
    <source>
        <dbReference type="ARBA" id="ARBA00023125"/>
    </source>
</evidence>
<name>A0A4R5C7N4_9ACTN</name>
<comment type="caution">
    <text evidence="7">The sequence shown here is derived from an EMBL/GenBank/DDBJ whole genome shotgun (WGS) entry which is preliminary data.</text>
</comment>
<evidence type="ECO:0000256" key="1">
    <source>
        <dbReference type="ARBA" id="ARBA00009437"/>
    </source>
</evidence>
<dbReference type="Proteomes" id="UP000294513">
    <property type="component" value="Unassembled WGS sequence"/>
</dbReference>
<sequence length="223" mass="24097">MPQGIGSGADLREQHRDGRAGALLRHNPGRPRPNRPPPDDRARATDQRASGTTRHCGQPAFRRDGVHRRQVDRLGQVSVATPAVHAEEAVVAVASGELDFAVRHVHRLAAYRRPVQRPELVGERWIARAAGTAYGQLMVSLCRQAGLVPDIVHRGRDYAVVASLVADGHGIAFVRAAAALSRWSIAAKPVEAQSAGRDIIALLRTCSTPDPPSRPSCALRRRA</sequence>
<evidence type="ECO:0000256" key="5">
    <source>
        <dbReference type="SAM" id="MobiDB-lite"/>
    </source>
</evidence>
<dbReference type="SUPFAM" id="SSF53850">
    <property type="entry name" value="Periplasmic binding protein-like II"/>
    <property type="match status" value="1"/>
</dbReference>
<keyword evidence="4" id="KW-0804">Transcription</keyword>
<evidence type="ECO:0000313" key="7">
    <source>
        <dbReference type="EMBL" id="TDD94133.1"/>
    </source>
</evidence>
<dbReference type="InterPro" id="IPR005119">
    <property type="entry name" value="LysR_subst-bd"/>
</dbReference>
<dbReference type="PANTHER" id="PTHR30346:SF29">
    <property type="entry name" value="LYSR SUBSTRATE-BINDING"/>
    <property type="match status" value="1"/>
</dbReference>
<accession>A0A4R5C7N4</accession>
<feature type="region of interest" description="Disordered" evidence="5">
    <location>
        <begin position="1"/>
        <end position="60"/>
    </location>
</feature>
<dbReference type="GO" id="GO:0003700">
    <property type="term" value="F:DNA-binding transcription factor activity"/>
    <property type="evidence" value="ECO:0007669"/>
    <property type="project" value="TreeGrafter"/>
</dbReference>
<evidence type="ECO:0000313" key="8">
    <source>
        <dbReference type="Proteomes" id="UP000294513"/>
    </source>
</evidence>
<reference evidence="7 8" key="1">
    <citation type="submission" date="2019-03" db="EMBL/GenBank/DDBJ databases">
        <title>Draft genome sequences of novel Actinobacteria.</title>
        <authorList>
            <person name="Sahin N."/>
            <person name="Ay H."/>
            <person name="Saygin H."/>
        </authorList>
    </citation>
    <scope>NUCLEOTIDE SEQUENCE [LARGE SCALE GENOMIC DNA]</scope>
    <source>
        <strain evidence="7 8">H3C3</strain>
    </source>
</reference>
<protein>
    <recommendedName>
        <fullName evidence="6">LysR substrate-binding domain-containing protein</fullName>
    </recommendedName>
</protein>
<organism evidence="7 8">
    <name type="scientific">Actinomadura rubrisoli</name>
    <dbReference type="NCBI Taxonomy" id="2530368"/>
    <lineage>
        <taxon>Bacteria</taxon>
        <taxon>Bacillati</taxon>
        <taxon>Actinomycetota</taxon>
        <taxon>Actinomycetes</taxon>
        <taxon>Streptosporangiales</taxon>
        <taxon>Thermomonosporaceae</taxon>
        <taxon>Actinomadura</taxon>
    </lineage>
</organism>